<dbReference type="Proteomes" id="UP000821866">
    <property type="component" value="Unassembled WGS sequence"/>
</dbReference>
<gene>
    <name evidence="1" type="ORF">HPB51_027597</name>
</gene>
<dbReference type="AlphaFoldDB" id="A0A9J6CZP4"/>
<sequence length="100" mass="10999">MLLLEALLLCLKDIERGHPILPLLQVLIALRFYGAGTSDVVTEDPVNMSQASVSRINARISRMVADALFPPLVKWPNATKVAMTMEEFRATTRFLGESGA</sequence>
<accession>A0A9J6CZP4</accession>
<organism evidence="1 2">
    <name type="scientific">Rhipicephalus microplus</name>
    <name type="common">Cattle tick</name>
    <name type="synonym">Boophilus microplus</name>
    <dbReference type="NCBI Taxonomy" id="6941"/>
    <lineage>
        <taxon>Eukaryota</taxon>
        <taxon>Metazoa</taxon>
        <taxon>Ecdysozoa</taxon>
        <taxon>Arthropoda</taxon>
        <taxon>Chelicerata</taxon>
        <taxon>Arachnida</taxon>
        <taxon>Acari</taxon>
        <taxon>Parasitiformes</taxon>
        <taxon>Ixodida</taxon>
        <taxon>Ixodoidea</taxon>
        <taxon>Ixodidae</taxon>
        <taxon>Rhipicephalinae</taxon>
        <taxon>Rhipicephalus</taxon>
        <taxon>Boophilus</taxon>
    </lineage>
</organism>
<comment type="caution">
    <text evidence="1">The sequence shown here is derived from an EMBL/GenBank/DDBJ whole genome shotgun (WGS) entry which is preliminary data.</text>
</comment>
<evidence type="ECO:0000313" key="2">
    <source>
        <dbReference type="Proteomes" id="UP000821866"/>
    </source>
</evidence>
<reference evidence="1" key="2">
    <citation type="submission" date="2021-09" db="EMBL/GenBank/DDBJ databases">
        <authorList>
            <person name="Jia N."/>
            <person name="Wang J."/>
            <person name="Shi W."/>
            <person name="Du L."/>
            <person name="Sun Y."/>
            <person name="Zhan W."/>
            <person name="Jiang J."/>
            <person name="Wang Q."/>
            <person name="Zhang B."/>
            <person name="Ji P."/>
            <person name="Sakyi L.B."/>
            <person name="Cui X."/>
            <person name="Yuan T."/>
            <person name="Jiang B."/>
            <person name="Yang W."/>
            <person name="Lam T.T.-Y."/>
            <person name="Chang Q."/>
            <person name="Ding S."/>
            <person name="Wang X."/>
            <person name="Zhu J."/>
            <person name="Ruan X."/>
            <person name="Zhao L."/>
            <person name="Wei J."/>
            <person name="Que T."/>
            <person name="Du C."/>
            <person name="Cheng J."/>
            <person name="Dai P."/>
            <person name="Han X."/>
            <person name="Huang E."/>
            <person name="Gao Y."/>
            <person name="Liu J."/>
            <person name="Shao H."/>
            <person name="Ye R."/>
            <person name="Li L."/>
            <person name="Wei W."/>
            <person name="Wang X."/>
            <person name="Wang C."/>
            <person name="Huo Q."/>
            <person name="Li W."/>
            <person name="Guo W."/>
            <person name="Chen H."/>
            <person name="Chen S."/>
            <person name="Zhou L."/>
            <person name="Zhou L."/>
            <person name="Ni X."/>
            <person name="Tian J."/>
            <person name="Zhou Y."/>
            <person name="Sheng Y."/>
            <person name="Liu T."/>
            <person name="Pan Y."/>
            <person name="Xia L."/>
            <person name="Li J."/>
            <person name="Zhao F."/>
            <person name="Cao W."/>
        </authorList>
    </citation>
    <scope>NUCLEOTIDE SEQUENCE</scope>
    <source>
        <strain evidence="1">Rmic-2018</strain>
        <tissue evidence="1">Larvae</tissue>
    </source>
</reference>
<evidence type="ECO:0008006" key="3">
    <source>
        <dbReference type="Google" id="ProtNLM"/>
    </source>
</evidence>
<keyword evidence="2" id="KW-1185">Reference proteome</keyword>
<proteinExistence type="predicted"/>
<name>A0A9J6CZP4_RHIMP</name>
<protein>
    <recommendedName>
        <fullName evidence="3">Nuclease HARBI1</fullName>
    </recommendedName>
</protein>
<dbReference type="EMBL" id="JABSTU010004178">
    <property type="protein sequence ID" value="KAH7964165.1"/>
    <property type="molecule type" value="Genomic_DNA"/>
</dbReference>
<evidence type="ECO:0000313" key="1">
    <source>
        <dbReference type="EMBL" id="KAH7964165.1"/>
    </source>
</evidence>
<reference evidence="1" key="1">
    <citation type="journal article" date="2020" name="Cell">
        <title>Large-Scale Comparative Analyses of Tick Genomes Elucidate Their Genetic Diversity and Vector Capacities.</title>
        <authorList>
            <consortium name="Tick Genome and Microbiome Consortium (TIGMIC)"/>
            <person name="Jia N."/>
            <person name="Wang J."/>
            <person name="Shi W."/>
            <person name="Du L."/>
            <person name="Sun Y."/>
            <person name="Zhan W."/>
            <person name="Jiang J.F."/>
            <person name="Wang Q."/>
            <person name="Zhang B."/>
            <person name="Ji P."/>
            <person name="Bell-Sakyi L."/>
            <person name="Cui X.M."/>
            <person name="Yuan T.T."/>
            <person name="Jiang B.G."/>
            <person name="Yang W.F."/>
            <person name="Lam T.T."/>
            <person name="Chang Q.C."/>
            <person name="Ding S.J."/>
            <person name="Wang X.J."/>
            <person name="Zhu J.G."/>
            <person name="Ruan X.D."/>
            <person name="Zhao L."/>
            <person name="Wei J.T."/>
            <person name="Ye R.Z."/>
            <person name="Que T.C."/>
            <person name="Du C.H."/>
            <person name="Zhou Y.H."/>
            <person name="Cheng J.X."/>
            <person name="Dai P.F."/>
            <person name="Guo W.B."/>
            <person name="Han X.H."/>
            <person name="Huang E.J."/>
            <person name="Li L.F."/>
            <person name="Wei W."/>
            <person name="Gao Y.C."/>
            <person name="Liu J.Z."/>
            <person name="Shao H.Z."/>
            <person name="Wang X."/>
            <person name="Wang C.C."/>
            <person name="Yang T.C."/>
            <person name="Huo Q.B."/>
            <person name="Li W."/>
            <person name="Chen H.Y."/>
            <person name="Chen S.E."/>
            <person name="Zhou L.G."/>
            <person name="Ni X.B."/>
            <person name="Tian J.H."/>
            <person name="Sheng Y."/>
            <person name="Liu T."/>
            <person name="Pan Y.S."/>
            <person name="Xia L.Y."/>
            <person name="Li J."/>
            <person name="Zhao F."/>
            <person name="Cao W.C."/>
        </authorList>
    </citation>
    <scope>NUCLEOTIDE SEQUENCE</scope>
    <source>
        <strain evidence="1">Rmic-2018</strain>
    </source>
</reference>